<dbReference type="Proteomes" id="UP000036166">
    <property type="component" value="Unassembled WGS sequence"/>
</dbReference>
<dbReference type="InterPro" id="IPR012336">
    <property type="entry name" value="Thioredoxin-like_fold"/>
</dbReference>
<feature type="transmembrane region" description="Helical" evidence="10">
    <location>
        <begin position="303"/>
        <end position="324"/>
    </location>
</feature>
<keyword evidence="4" id="KW-0874">Quinone</keyword>
<dbReference type="InterPro" id="IPR036249">
    <property type="entry name" value="Thioredoxin-like_sf"/>
</dbReference>
<dbReference type="Pfam" id="PF07884">
    <property type="entry name" value="VKOR"/>
    <property type="match status" value="1"/>
</dbReference>
<dbReference type="CDD" id="cd12921">
    <property type="entry name" value="VKOR_4"/>
    <property type="match status" value="1"/>
</dbReference>
<dbReference type="AlphaFoldDB" id="A0A0J6CAR4"/>
<evidence type="ECO:0000313" key="14">
    <source>
        <dbReference type="Proteomes" id="UP000036166"/>
    </source>
</evidence>
<dbReference type="GeneID" id="69982575"/>
<feature type="transmembrane region" description="Helical" evidence="10">
    <location>
        <begin position="243"/>
        <end position="260"/>
    </location>
</feature>
<dbReference type="GO" id="GO:0016491">
    <property type="term" value="F:oxidoreductase activity"/>
    <property type="evidence" value="ECO:0007669"/>
    <property type="project" value="UniProtKB-KW"/>
</dbReference>
<dbReference type="InterPro" id="IPR038354">
    <property type="entry name" value="VKOR_sf"/>
</dbReference>
<dbReference type="Gene3D" id="3.40.30.10">
    <property type="entry name" value="Glutaredoxin"/>
    <property type="match status" value="1"/>
</dbReference>
<evidence type="ECO:0000256" key="4">
    <source>
        <dbReference type="ARBA" id="ARBA00022719"/>
    </source>
</evidence>
<keyword evidence="6" id="KW-0560">Oxidoreductase</keyword>
<comment type="subcellular location">
    <subcellularLocation>
        <location evidence="1">Membrane</location>
        <topology evidence="1">Multi-pass membrane protein</topology>
    </subcellularLocation>
</comment>
<dbReference type="RefSeq" id="WP_048315728.1">
    <property type="nucleotide sequence ID" value="NZ_CAJLDJ010000007.1"/>
</dbReference>
<comment type="caution">
    <text evidence="13">The sequence shown here is derived from an EMBL/GenBank/DDBJ whole genome shotgun (WGS) entry which is preliminary data.</text>
</comment>
<feature type="transmembrane region" description="Helical" evidence="10">
    <location>
        <begin position="216"/>
        <end position="237"/>
    </location>
</feature>
<sequence>MENNLLTAFLKVLKVKHTNVYSQKYFEEHPYNNSLYGLSTMLTHYRIENRGVRVKDISIDNLPQTPFVTSIGKSFVIVLEIANAEVKCLWNDKKINFTIDSFLKEWNGIVLIAQPDDLSIEPNYSKNRRNEIFKRLSKSLLFLSAMSFLLFFYIDYSIYLNIKTSILLILSLIGVYISFLLLSKEINGYNRSADYICSMLKQGDCNNILTSEYSQLLGLISWAEIGFSYFVFNLLVILLNPSWVRYLCIMNLFTLPYTFWSIWYQKYKMKTWCILCLSVQCILGSYFITGLFSGYLTFVNFNFIGFGIVGCLFIFCIIIINLLSTLYQQAKQKRILTYKINALKINEGVFVTLLKQQPYYSVSADDSNILFGNPDAKFKITIFSNPHCSPCRKMHTRVKVLLEARNDISVQYIFSSFNESLDISNKFLCSVYINKPIEVASLIYDEWFSNVSHTSQEIFDKYKLDLESVVVQEEFDRHIKWKKVTGISATPTILVNGYQLPTHYAIEDLLYLTKANI</sequence>
<dbReference type="EMBL" id="LFJV01000039">
    <property type="protein sequence ID" value="KMM33276.1"/>
    <property type="molecule type" value="Genomic_DNA"/>
</dbReference>
<name>A0A0J6CAR4_9BACT</name>
<keyword evidence="9" id="KW-0676">Redox-active center</keyword>
<evidence type="ECO:0000256" key="2">
    <source>
        <dbReference type="ARBA" id="ARBA00006214"/>
    </source>
</evidence>
<evidence type="ECO:0000256" key="8">
    <source>
        <dbReference type="ARBA" id="ARBA00023157"/>
    </source>
</evidence>
<feature type="transmembrane region" description="Helical" evidence="10">
    <location>
        <begin position="160"/>
        <end position="182"/>
    </location>
</feature>
<evidence type="ECO:0000259" key="12">
    <source>
        <dbReference type="Pfam" id="PF13462"/>
    </source>
</evidence>
<evidence type="ECO:0000256" key="10">
    <source>
        <dbReference type="SAM" id="Phobius"/>
    </source>
</evidence>
<dbReference type="PATRIC" id="fig|328812.4.peg.3258"/>
<reference evidence="13 14" key="1">
    <citation type="submission" date="2015-06" db="EMBL/GenBank/DDBJ databases">
        <title>Draft Genome Sequence of Parabacteroides goldsteinii with Putative Novel Metallo-Beta-Lactamases Isolated from a Blood Culture from a Human Patient.</title>
        <authorList>
            <person name="Krogh T.J."/>
            <person name="Agergaard C.N."/>
            <person name="Moller-Jensen J."/>
            <person name="Justesen U.S."/>
        </authorList>
    </citation>
    <scope>NUCLEOTIDE SEQUENCE [LARGE SCALE GENOMIC DNA]</scope>
    <source>
        <strain evidence="13 14">910340</strain>
    </source>
</reference>
<dbReference type="InterPro" id="IPR012932">
    <property type="entry name" value="VKOR"/>
</dbReference>
<dbReference type="Gene3D" id="1.20.1440.130">
    <property type="entry name" value="VKOR domain"/>
    <property type="match status" value="1"/>
</dbReference>
<keyword evidence="8" id="KW-1015">Disulfide bond</keyword>
<evidence type="ECO:0008006" key="15">
    <source>
        <dbReference type="Google" id="ProtNLM"/>
    </source>
</evidence>
<accession>A0A0J6CAR4</accession>
<dbReference type="GO" id="GO:0048038">
    <property type="term" value="F:quinone binding"/>
    <property type="evidence" value="ECO:0007669"/>
    <property type="project" value="UniProtKB-KW"/>
</dbReference>
<evidence type="ECO:0000256" key="1">
    <source>
        <dbReference type="ARBA" id="ARBA00004141"/>
    </source>
</evidence>
<feature type="transmembrane region" description="Helical" evidence="10">
    <location>
        <begin position="136"/>
        <end position="154"/>
    </location>
</feature>
<keyword evidence="3 10" id="KW-0812">Transmembrane</keyword>
<organism evidence="13 14">
    <name type="scientific">Parabacteroides goldsteinii</name>
    <dbReference type="NCBI Taxonomy" id="328812"/>
    <lineage>
        <taxon>Bacteria</taxon>
        <taxon>Pseudomonadati</taxon>
        <taxon>Bacteroidota</taxon>
        <taxon>Bacteroidia</taxon>
        <taxon>Bacteroidales</taxon>
        <taxon>Tannerellaceae</taxon>
        <taxon>Parabacteroides</taxon>
    </lineage>
</organism>
<evidence type="ECO:0000256" key="5">
    <source>
        <dbReference type="ARBA" id="ARBA00022989"/>
    </source>
</evidence>
<keyword evidence="5 10" id="KW-1133">Transmembrane helix</keyword>
<evidence type="ECO:0000259" key="11">
    <source>
        <dbReference type="Pfam" id="PF07884"/>
    </source>
</evidence>
<evidence type="ECO:0000256" key="9">
    <source>
        <dbReference type="ARBA" id="ARBA00023284"/>
    </source>
</evidence>
<gene>
    <name evidence="13" type="ORF">ACM15_12695</name>
</gene>
<evidence type="ECO:0000313" key="13">
    <source>
        <dbReference type="EMBL" id="KMM33276.1"/>
    </source>
</evidence>
<comment type="similarity">
    <text evidence="2">Belongs to the VKOR family.</text>
</comment>
<dbReference type="GO" id="GO:0016020">
    <property type="term" value="C:membrane"/>
    <property type="evidence" value="ECO:0007669"/>
    <property type="project" value="UniProtKB-SubCell"/>
</dbReference>
<feature type="domain" description="Thioredoxin-like fold" evidence="12">
    <location>
        <begin position="368"/>
        <end position="509"/>
    </location>
</feature>
<feature type="domain" description="Vitamin K epoxide reductase" evidence="11">
    <location>
        <begin position="166"/>
        <end position="288"/>
    </location>
</feature>
<evidence type="ECO:0000256" key="6">
    <source>
        <dbReference type="ARBA" id="ARBA00023002"/>
    </source>
</evidence>
<keyword evidence="7 10" id="KW-0472">Membrane</keyword>
<evidence type="ECO:0000256" key="7">
    <source>
        <dbReference type="ARBA" id="ARBA00023136"/>
    </source>
</evidence>
<evidence type="ECO:0000256" key="3">
    <source>
        <dbReference type="ARBA" id="ARBA00022692"/>
    </source>
</evidence>
<proteinExistence type="inferred from homology"/>
<dbReference type="SUPFAM" id="SSF52833">
    <property type="entry name" value="Thioredoxin-like"/>
    <property type="match status" value="1"/>
</dbReference>
<protein>
    <recommendedName>
        <fullName evidence="15">Thioredoxin domain-containing protein</fullName>
    </recommendedName>
</protein>
<feature type="transmembrane region" description="Helical" evidence="10">
    <location>
        <begin position="272"/>
        <end position="297"/>
    </location>
</feature>
<dbReference type="Pfam" id="PF13462">
    <property type="entry name" value="Thioredoxin_4"/>
    <property type="match status" value="1"/>
</dbReference>